<evidence type="ECO:0000256" key="3">
    <source>
        <dbReference type="ARBA" id="ARBA00022771"/>
    </source>
</evidence>
<name>A0AAV5T5S9_9BILA</name>
<feature type="non-terminal residue" evidence="7">
    <location>
        <position position="1"/>
    </location>
</feature>
<dbReference type="GO" id="GO:0008270">
    <property type="term" value="F:zinc ion binding"/>
    <property type="evidence" value="ECO:0007669"/>
    <property type="project" value="UniProtKB-KW"/>
</dbReference>
<evidence type="ECO:0000313" key="7">
    <source>
        <dbReference type="EMBL" id="GMS90322.1"/>
    </source>
</evidence>
<feature type="domain" description="C2H2-type" evidence="6">
    <location>
        <begin position="66"/>
        <end position="91"/>
    </location>
</feature>
<feature type="domain" description="C2H2-type" evidence="6">
    <location>
        <begin position="96"/>
        <end position="118"/>
    </location>
</feature>
<evidence type="ECO:0000259" key="6">
    <source>
        <dbReference type="PROSITE" id="PS50157"/>
    </source>
</evidence>
<keyword evidence="1" id="KW-0479">Metal-binding</keyword>
<dbReference type="Proteomes" id="UP001432027">
    <property type="component" value="Unassembled WGS sequence"/>
</dbReference>
<evidence type="ECO:0000256" key="4">
    <source>
        <dbReference type="ARBA" id="ARBA00022833"/>
    </source>
</evidence>
<dbReference type="PROSITE" id="PS50157">
    <property type="entry name" value="ZINC_FINGER_C2H2_2"/>
    <property type="match status" value="4"/>
</dbReference>
<feature type="domain" description="C2H2-type" evidence="6">
    <location>
        <begin position="2"/>
        <end position="25"/>
    </location>
</feature>
<keyword evidence="8" id="KW-1185">Reference proteome</keyword>
<sequence>EYRCEICSRVFERKTSLIGHTTSAHRNMLSTKSVKAKFPCKVCSYRAVSRCALEVHMCTHTGERPHKCTIGECSGSFTSSPALKNHFREVHKLKPFHCSICGEMFDFLCQLTRHKAAHVVMPSQKDTMNVSALAEEKSLNEQPSMNENMDEPT</sequence>
<organism evidence="7 8">
    <name type="scientific">Pristionchus entomophagus</name>
    <dbReference type="NCBI Taxonomy" id="358040"/>
    <lineage>
        <taxon>Eukaryota</taxon>
        <taxon>Metazoa</taxon>
        <taxon>Ecdysozoa</taxon>
        <taxon>Nematoda</taxon>
        <taxon>Chromadorea</taxon>
        <taxon>Rhabditida</taxon>
        <taxon>Rhabditina</taxon>
        <taxon>Diplogasteromorpha</taxon>
        <taxon>Diplogasteroidea</taxon>
        <taxon>Neodiplogasteridae</taxon>
        <taxon>Pristionchus</taxon>
    </lineage>
</organism>
<evidence type="ECO:0000256" key="5">
    <source>
        <dbReference type="PROSITE-ProRule" id="PRU00042"/>
    </source>
</evidence>
<accession>A0AAV5T5S9</accession>
<evidence type="ECO:0000256" key="1">
    <source>
        <dbReference type="ARBA" id="ARBA00022723"/>
    </source>
</evidence>
<reference evidence="7" key="1">
    <citation type="submission" date="2023-10" db="EMBL/GenBank/DDBJ databases">
        <title>Genome assembly of Pristionchus species.</title>
        <authorList>
            <person name="Yoshida K."/>
            <person name="Sommer R.J."/>
        </authorList>
    </citation>
    <scope>NUCLEOTIDE SEQUENCE</scope>
    <source>
        <strain evidence="7">RS0144</strain>
    </source>
</reference>
<keyword evidence="2" id="KW-0677">Repeat</keyword>
<dbReference type="InterPro" id="IPR036236">
    <property type="entry name" value="Znf_C2H2_sf"/>
</dbReference>
<dbReference type="SMART" id="SM00355">
    <property type="entry name" value="ZnF_C2H2"/>
    <property type="match status" value="4"/>
</dbReference>
<dbReference type="Gene3D" id="3.30.160.60">
    <property type="entry name" value="Classic Zinc Finger"/>
    <property type="match status" value="3"/>
</dbReference>
<protein>
    <recommendedName>
        <fullName evidence="6">C2H2-type domain-containing protein</fullName>
    </recommendedName>
</protein>
<dbReference type="PANTHER" id="PTHR24379">
    <property type="entry name" value="KRAB AND ZINC FINGER DOMAIN-CONTAINING"/>
    <property type="match status" value="1"/>
</dbReference>
<comment type="caution">
    <text evidence="7">The sequence shown here is derived from an EMBL/GenBank/DDBJ whole genome shotgun (WGS) entry which is preliminary data.</text>
</comment>
<evidence type="ECO:0000313" key="8">
    <source>
        <dbReference type="Proteomes" id="UP001432027"/>
    </source>
</evidence>
<gene>
    <name evidence="7" type="ORF">PENTCL1PPCAC_12497</name>
</gene>
<dbReference type="PANTHER" id="PTHR24379:SF121">
    <property type="entry name" value="C2H2-TYPE DOMAIN-CONTAINING PROTEIN"/>
    <property type="match status" value="1"/>
</dbReference>
<dbReference type="SUPFAM" id="SSF57667">
    <property type="entry name" value="beta-beta-alpha zinc fingers"/>
    <property type="match status" value="2"/>
</dbReference>
<dbReference type="PROSITE" id="PS00028">
    <property type="entry name" value="ZINC_FINGER_C2H2_1"/>
    <property type="match status" value="3"/>
</dbReference>
<dbReference type="Pfam" id="PF00096">
    <property type="entry name" value="zf-C2H2"/>
    <property type="match status" value="2"/>
</dbReference>
<feature type="non-terminal residue" evidence="7">
    <location>
        <position position="153"/>
    </location>
</feature>
<proteinExistence type="predicted"/>
<dbReference type="InterPro" id="IPR013087">
    <property type="entry name" value="Znf_C2H2_type"/>
</dbReference>
<keyword evidence="3 5" id="KW-0863">Zinc-finger</keyword>
<keyword evidence="4" id="KW-0862">Zinc</keyword>
<feature type="domain" description="C2H2-type" evidence="6">
    <location>
        <begin position="38"/>
        <end position="65"/>
    </location>
</feature>
<dbReference type="EMBL" id="BTSX01000003">
    <property type="protein sequence ID" value="GMS90322.1"/>
    <property type="molecule type" value="Genomic_DNA"/>
</dbReference>
<evidence type="ECO:0000256" key="2">
    <source>
        <dbReference type="ARBA" id="ARBA00022737"/>
    </source>
</evidence>
<dbReference type="AlphaFoldDB" id="A0AAV5T5S9"/>